<gene>
    <name evidence="2" type="ORF">BIW11_02546</name>
</gene>
<dbReference type="PROSITE" id="PS51745">
    <property type="entry name" value="PB1"/>
    <property type="match status" value="1"/>
</dbReference>
<dbReference type="EMBL" id="MNPL01001024">
    <property type="protein sequence ID" value="OQR79517.1"/>
    <property type="molecule type" value="Genomic_DNA"/>
</dbReference>
<evidence type="ECO:0000313" key="3">
    <source>
        <dbReference type="Proteomes" id="UP000192247"/>
    </source>
</evidence>
<protein>
    <submittedName>
        <fullName evidence="2">Protein kinase C iota type isoform 1</fullName>
    </submittedName>
</protein>
<dbReference type="STRING" id="418985.A0A1V9Y176"/>
<dbReference type="InterPro" id="IPR000270">
    <property type="entry name" value="PB1_dom"/>
</dbReference>
<keyword evidence="3" id="KW-1185">Reference proteome</keyword>
<dbReference type="Proteomes" id="UP000192247">
    <property type="component" value="Unassembled WGS sequence"/>
</dbReference>
<sequence>MAQEGGDEIRLKCAYNGEILVMYIEPGIRLERFLAAMREVCGFSEQQRFTIKWVDEEGDPCTIESQEELDEAIRLYEINKDSEINIHDQMADRKCHHFHIPVLPQTDKQLLVDPRESMYSILVETYCSPSRALNTKVAYVGDSCSLSFETWPKIPPLTNRCGGYPHAFSKELRETFPLIGRRSRTRAYPTYKSMAVQTTMIISGEGGDVATGARCSASRRAMKTRSSRWHHFRTHSNPFIMTASDGQLSISLRLVPEPWEAALFPSIPSYPGLPCPGEDKSIYRRGARRWRKIYLVNGHMFQAKRFNRKAFCTYCMDRIWGLGRQVARSASSVYYSSTLCVVISGRS</sequence>
<dbReference type="SUPFAM" id="SSF57889">
    <property type="entry name" value="Cysteine-rich domain"/>
    <property type="match status" value="1"/>
</dbReference>
<accession>A0A1V9Y176</accession>
<dbReference type="Gene3D" id="3.10.20.90">
    <property type="entry name" value="Phosphatidylinositol 3-kinase Catalytic Subunit, Chain A, domain 1"/>
    <property type="match status" value="1"/>
</dbReference>
<comment type="caution">
    <text evidence="2">The sequence shown here is derived from an EMBL/GenBank/DDBJ whole genome shotgun (WGS) entry which is preliminary data.</text>
</comment>
<dbReference type="GO" id="GO:0016301">
    <property type="term" value="F:kinase activity"/>
    <property type="evidence" value="ECO:0007669"/>
    <property type="project" value="UniProtKB-KW"/>
</dbReference>
<reference evidence="2 3" key="1">
    <citation type="journal article" date="2017" name="Gigascience">
        <title>Draft genome of the honey bee ectoparasitic mite, Tropilaelaps mercedesae, is shaped by the parasitic life history.</title>
        <authorList>
            <person name="Dong X."/>
            <person name="Armstrong S.D."/>
            <person name="Xia D."/>
            <person name="Makepeace B.L."/>
            <person name="Darby A.C."/>
            <person name="Kadowaki T."/>
        </authorList>
    </citation>
    <scope>NUCLEOTIDE SEQUENCE [LARGE SCALE GENOMIC DNA]</scope>
    <source>
        <strain evidence="2">Wuxi-XJTLU</strain>
    </source>
</reference>
<evidence type="ECO:0000259" key="1">
    <source>
        <dbReference type="PROSITE" id="PS51745"/>
    </source>
</evidence>
<evidence type="ECO:0000313" key="2">
    <source>
        <dbReference type="EMBL" id="OQR79517.1"/>
    </source>
</evidence>
<keyword evidence="2" id="KW-0418">Kinase</keyword>
<dbReference type="AlphaFoldDB" id="A0A1V9Y176"/>
<dbReference type="OrthoDB" id="6511704at2759"/>
<dbReference type="Pfam" id="PF00564">
    <property type="entry name" value="PB1"/>
    <property type="match status" value="1"/>
</dbReference>
<keyword evidence="2" id="KW-0808">Transferase</keyword>
<dbReference type="FunFam" id="3.10.20.90:FF:000071">
    <property type="entry name" value="Protein kinase C"/>
    <property type="match status" value="1"/>
</dbReference>
<dbReference type="InterPro" id="IPR053793">
    <property type="entry name" value="PB1-like"/>
</dbReference>
<dbReference type="SUPFAM" id="SSF54277">
    <property type="entry name" value="CAD &amp; PB1 domains"/>
    <property type="match status" value="1"/>
</dbReference>
<proteinExistence type="predicted"/>
<name>A0A1V9Y176_9ACAR</name>
<dbReference type="SMART" id="SM00666">
    <property type="entry name" value="PB1"/>
    <property type="match status" value="1"/>
</dbReference>
<dbReference type="InterPro" id="IPR046349">
    <property type="entry name" value="C1-like_sf"/>
</dbReference>
<feature type="domain" description="PB1" evidence="1">
    <location>
        <begin position="8"/>
        <end position="91"/>
    </location>
</feature>
<dbReference type="Gene3D" id="3.30.60.20">
    <property type="match status" value="1"/>
</dbReference>
<organism evidence="2 3">
    <name type="scientific">Tropilaelaps mercedesae</name>
    <dbReference type="NCBI Taxonomy" id="418985"/>
    <lineage>
        <taxon>Eukaryota</taxon>
        <taxon>Metazoa</taxon>
        <taxon>Ecdysozoa</taxon>
        <taxon>Arthropoda</taxon>
        <taxon>Chelicerata</taxon>
        <taxon>Arachnida</taxon>
        <taxon>Acari</taxon>
        <taxon>Parasitiformes</taxon>
        <taxon>Mesostigmata</taxon>
        <taxon>Gamasina</taxon>
        <taxon>Dermanyssoidea</taxon>
        <taxon>Laelapidae</taxon>
        <taxon>Tropilaelaps</taxon>
    </lineage>
</organism>
<dbReference type="InParanoid" id="A0A1V9Y176"/>